<keyword evidence="3" id="KW-0449">Lipoprotein</keyword>
<protein>
    <submittedName>
        <fullName evidence="3">ChaN family lipoprotein</fullName>
    </submittedName>
</protein>
<keyword evidence="1" id="KW-0732">Signal</keyword>
<feature type="domain" description="Haem-binding uptake Tiki superfamily ChaN" evidence="2">
    <location>
        <begin position="52"/>
        <end position="263"/>
    </location>
</feature>
<feature type="chain" id="PRO_5026118717" evidence="1">
    <location>
        <begin position="29"/>
        <end position="313"/>
    </location>
</feature>
<dbReference type="EMBL" id="CP051167">
    <property type="protein sequence ID" value="QIZ73904.1"/>
    <property type="molecule type" value="Genomic_DNA"/>
</dbReference>
<dbReference type="Pfam" id="PF04187">
    <property type="entry name" value="Cofac_haem_bdg"/>
    <property type="match status" value="1"/>
</dbReference>
<evidence type="ECO:0000313" key="3">
    <source>
        <dbReference type="EMBL" id="QIZ73904.1"/>
    </source>
</evidence>
<evidence type="ECO:0000259" key="2">
    <source>
        <dbReference type="Pfam" id="PF04187"/>
    </source>
</evidence>
<name>A0A6H1U4Y6_9CYAN</name>
<dbReference type="Gene3D" id="3.40.50.11550">
    <property type="match status" value="1"/>
</dbReference>
<dbReference type="KEGG" id="oxy:HCG48_23015"/>
<sequence>MKSYSLAALCACSLSVLLVCNTWTIARAIAEPVADRSSEVEVRSPEVRARQLAAEWADARVIYLGETHDRQADHRAQLAIIQALQAQNPKVAIAMEMFQRPYQGAIDAYLAGELDEAQLVEQTEYDRRWGFPWENYAPILRFAQAQQLPTLALNVPSEVTRKLAREGWESLDEGDRQYIPPREQIDLDNEDYRALLRGVYEQHAQAGHGSSEDLDRFFFVQVLWDETMAERIAEFLEDNEDYQVVVLTGSGHVVYGYGIPDRVARRMGDRRDFVQRSLVFDPPESLPNPGGRAIADFVWTHDPTASGDRSKGD</sequence>
<dbReference type="InterPro" id="IPR007314">
    <property type="entry name" value="Cofac_haem-bd_dom"/>
</dbReference>
<gene>
    <name evidence="3" type="ORF">HCG48_23015</name>
</gene>
<dbReference type="Proteomes" id="UP000500857">
    <property type="component" value="Chromosome"/>
</dbReference>
<accession>A0A6H1U4Y6</accession>
<reference evidence="3 4" key="1">
    <citation type="submission" date="2020-04" db="EMBL/GenBank/DDBJ databases">
        <authorList>
            <person name="Basu S."/>
            <person name="Maruthanayagam V."/>
            <person name="Chakraborty S."/>
            <person name="Pramanik A."/>
            <person name="Mukherjee J."/>
            <person name="Brink B."/>
        </authorList>
    </citation>
    <scope>NUCLEOTIDE SEQUENCE [LARGE SCALE GENOMIC DNA]</scope>
    <source>
        <strain evidence="3 4">AP17</strain>
    </source>
</reference>
<feature type="signal peptide" evidence="1">
    <location>
        <begin position="1"/>
        <end position="28"/>
    </location>
</feature>
<dbReference type="AlphaFoldDB" id="A0A6H1U4Y6"/>
<dbReference type="SUPFAM" id="SSF159501">
    <property type="entry name" value="EreA/ChaN-like"/>
    <property type="match status" value="1"/>
</dbReference>
<evidence type="ECO:0000313" key="4">
    <source>
        <dbReference type="Proteomes" id="UP000500857"/>
    </source>
</evidence>
<keyword evidence="4" id="KW-1185">Reference proteome</keyword>
<organism evidence="3 4">
    <name type="scientific">Oxynema aestuarii AP17</name>
    <dbReference type="NCBI Taxonomy" id="2064643"/>
    <lineage>
        <taxon>Bacteria</taxon>
        <taxon>Bacillati</taxon>
        <taxon>Cyanobacteriota</taxon>
        <taxon>Cyanophyceae</taxon>
        <taxon>Oscillatoriophycideae</taxon>
        <taxon>Oscillatoriales</taxon>
        <taxon>Oscillatoriaceae</taxon>
        <taxon>Oxynema</taxon>
        <taxon>Oxynema aestuarii</taxon>
    </lineage>
</organism>
<evidence type="ECO:0000256" key="1">
    <source>
        <dbReference type="SAM" id="SignalP"/>
    </source>
</evidence>
<proteinExistence type="predicted"/>
<dbReference type="CDD" id="cd14727">
    <property type="entry name" value="ChanN-like"/>
    <property type="match status" value="1"/>
</dbReference>